<evidence type="ECO:0000313" key="3">
    <source>
        <dbReference type="Proteomes" id="UP000663908"/>
    </source>
</evidence>
<evidence type="ECO:0000259" key="1">
    <source>
        <dbReference type="Pfam" id="PF13471"/>
    </source>
</evidence>
<dbReference type="NCBIfam" id="NF033537">
    <property type="entry name" value="lasso_biosyn_B2"/>
    <property type="match status" value="1"/>
</dbReference>
<dbReference type="EMBL" id="CP071839">
    <property type="protein sequence ID" value="QTE02303.1"/>
    <property type="molecule type" value="Genomic_DNA"/>
</dbReference>
<proteinExistence type="predicted"/>
<protein>
    <recommendedName>
        <fullName evidence="1">Microcin J25-processing protein McjB C-terminal domain-containing protein</fullName>
    </recommendedName>
</protein>
<dbReference type="Proteomes" id="UP000663908">
    <property type="component" value="Chromosome"/>
</dbReference>
<keyword evidence="3" id="KW-1185">Reference proteome</keyword>
<evidence type="ECO:0000313" key="2">
    <source>
        <dbReference type="EMBL" id="QTE02303.1"/>
    </source>
</evidence>
<sequence>MTQDTGATQHTGATQETDALAALTRILSPHCRVTRLSGGALIADWRRTRFLGMTAADVRTFADQDSEERAELLTGLVRAGCATARRKACTDAEVGLWLRGGHLLIRTLGFGRVLRLLPLLAPDYARTDLPSPADVARLKRVVQAHGRSSWFVNDDCKAQAVTAFILLRRRGFKAVLHVGVREHPFALHAWTTSAGLCIPDADPRGHSFTPVLSIGG</sequence>
<dbReference type="InterPro" id="IPR032708">
    <property type="entry name" value="McjB_C"/>
</dbReference>
<organism evidence="2 3">
    <name type="scientific">Streptomyces cyanogenus</name>
    <dbReference type="NCBI Taxonomy" id="80860"/>
    <lineage>
        <taxon>Bacteria</taxon>
        <taxon>Bacillati</taxon>
        <taxon>Actinomycetota</taxon>
        <taxon>Actinomycetes</taxon>
        <taxon>Kitasatosporales</taxon>
        <taxon>Streptomycetaceae</taxon>
        <taxon>Streptomyces</taxon>
    </lineage>
</organism>
<dbReference type="Pfam" id="PF13471">
    <property type="entry name" value="Transglut_core3"/>
    <property type="match status" value="1"/>
</dbReference>
<gene>
    <name evidence="2" type="ORF">S1361_33540</name>
</gene>
<reference evidence="2 3" key="1">
    <citation type="submission" date="2021-03" db="EMBL/GenBank/DDBJ databases">
        <title>Complete genome sequence of Streptomyces cyanogenus S136, producer of anticancer angucycline landomycin A.</title>
        <authorList>
            <person name="Hrab P."/>
            <person name="Ruckert C."/>
            <person name="Busche T."/>
            <person name="Ostash I."/>
            <person name="Kalinowski J."/>
            <person name="Fedorenko V."/>
            <person name="Yushchuk O."/>
            <person name="Ostash B."/>
        </authorList>
    </citation>
    <scope>NUCLEOTIDE SEQUENCE [LARGE SCALE GENOMIC DNA]</scope>
    <source>
        <strain evidence="2 3">S136</strain>
    </source>
</reference>
<name>A0ABX7TZU9_STRCY</name>
<feature type="domain" description="Microcin J25-processing protein McjB C-terminal" evidence="1">
    <location>
        <begin position="104"/>
        <end position="212"/>
    </location>
</feature>
<dbReference type="InterPro" id="IPR053521">
    <property type="entry name" value="McjB-like"/>
</dbReference>
<dbReference type="RefSeq" id="WP_208035628.1">
    <property type="nucleotide sequence ID" value="NZ_CP071839.1"/>
</dbReference>
<accession>A0ABX7TZU9</accession>